<dbReference type="InterPro" id="IPR009050">
    <property type="entry name" value="Globin-like_sf"/>
</dbReference>
<keyword evidence="3 5" id="KW-0479">Metal-binding</keyword>
<evidence type="ECO:0000256" key="4">
    <source>
        <dbReference type="ARBA" id="ARBA00023004"/>
    </source>
</evidence>
<keyword evidence="7" id="KW-1185">Reference proteome</keyword>
<keyword evidence="4 5" id="KW-0408">Iron</keyword>
<dbReference type="RefSeq" id="WP_188770187.1">
    <property type="nucleotide sequence ID" value="NZ_BMKK01000013.1"/>
</dbReference>
<dbReference type="GO" id="GO:0020037">
    <property type="term" value="F:heme binding"/>
    <property type="evidence" value="ECO:0007669"/>
    <property type="project" value="InterPro"/>
</dbReference>
<evidence type="ECO:0000256" key="1">
    <source>
        <dbReference type="ARBA" id="ARBA00022448"/>
    </source>
</evidence>
<gene>
    <name evidence="6" type="ORF">GCM10011514_47530</name>
</gene>
<dbReference type="PROSITE" id="PS51257">
    <property type="entry name" value="PROKAR_LIPOPROTEIN"/>
    <property type="match status" value="1"/>
</dbReference>
<comment type="caution">
    <text evidence="6">The sequence shown here is derived from an EMBL/GenBank/DDBJ whole genome shotgun (WGS) entry which is preliminary data.</text>
</comment>
<dbReference type="GO" id="GO:0046872">
    <property type="term" value="F:metal ion binding"/>
    <property type="evidence" value="ECO:0007669"/>
    <property type="project" value="UniProtKB-KW"/>
</dbReference>
<dbReference type="SUPFAM" id="SSF46458">
    <property type="entry name" value="Globin-like"/>
    <property type="match status" value="3"/>
</dbReference>
<feature type="binding site" description="distal binding residue" evidence="5">
    <location>
        <position position="100"/>
    </location>
    <ligand>
        <name>heme</name>
        <dbReference type="ChEBI" id="CHEBI:30413"/>
    </ligand>
    <ligandPart>
        <name>Fe</name>
        <dbReference type="ChEBI" id="CHEBI:18248"/>
    </ligandPart>
</feature>
<evidence type="ECO:0008006" key="8">
    <source>
        <dbReference type="Google" id="ProtNLM"/>
    </source>
</evidence>
<keyword evidence="2 5" id="KW-0349">Heme</keyword>
<name>A0A916Z7E4_9BACT</name>
<dbReference type="InterPro" id="IPR012292">
    <property type="entry name" value="Globin/Proto"/>
</dbReference>
<dbReference type="InterPro" id="IPR001486">
    <property type="entry name" value="Hemoglobin_trunc"/>
</dbReference>
<dbReference type="Proteomes" id="UP000609064">
    <property type="component" value="Unassembled WGS sequence"/>
</dbReference>
<evidence type="ECO:0000313" key="7">
    <source>
        <dbReference type="Proteomes" id="UP000609064"/>
    </source>
</evidence>
<keyword evidence="1" id="KW-0813">Transport</keyword>
<protein>
    <recommendedName>
        <fullName evidence="8">Group 1 truncated hemoglobin</fullName>
    </recommendedName>
</protein>
<reference evidence="6" key="1">
    <citation type="journal article" date="2014" name="Int. J. Syst. Evol. Microbiol.">
        <title>Complete genome sequence of Corynebacterium casei LMG S-19264T (=DSM 44701T), isolated from a smear-ripened cheese.</title>
        <authorList>
            <consortium name="US DOE Joint Genome Institute (JGI-PGF)"/>
            <person name="Walter F."/>
            <person name="Albersmeier A."/>
            <person name="Kalinowski J."/>
            <person name="Ruckert C."/>
        </authorList>
    </citation>
    <scope>NUCLEOTIDE SEQUENCE</scope>
    <source>
        <strain evidence="6">CGMCC 1.15958</strain>
    </source>
</reference>
<evidence type="ECO:0000313" key="6">
    <source>
        <dbReference type="EMBL" id="GGD78057.1"/>
    </source>
</evidence>
<dbReference type="Pfam" id="PF01152">
    <property type="entry name" value="Bac_globin"/>
    <property type="match status" value="3"/>
</dbReference>
<evidence type="ECO:0000256" key="3">
    <source>
        <dbReference type="ARBA" id="ARBA00022723"/>
    </source>
</evidence>
<dbReference type="Gene3D" id="1.10.490.10">
    <property type="entry name" value="Globins"/>
    <property type="match status" value="3"/>
</dbReference>
<evidence type="ECO:0000256" key="5">
    <source>
        <dbReference type="PIRSR" id="PIRSR601486-1"/>
    </source>
</evidence>
<accession>A0A916Z7E4</accession>
<dbReference type="AlphaFoldDB" id="A0A916Z7E4"/>
<organism evidence="6 7">
    <name type="scientific">Emticicia aquatilis</name>
    <dbReference type="NCBI Taxonomy" id="1537369"/>
    <lineage>
        <taxon>Bacteria</taxon>
        <taxon>Pseudomonadati</taxon>
        <taxon>Bacteroidota</taxon>
        <taxon>Cytophagia</taxon>
        <taxon>Cytophagales</taxon>
        <taxon>Leadbetterellaceae</taxon>
        <taxon>Emticicia</taxon>
    </lineage>
</organism>
<dbReference type="EMBL" id="BMKK01000013">
    <property type="protein sequence ID" value="GGD78057.1"/>
    <property type="molecule type" value="Genomic_DNA"/>
</dbReference>
<dbReference type="GO" id="GO:0019825">
    <property type="term" value="F:oxygen binding"/>
    <property type="evidence" value="ECO:0007669"/>
    <property type="project" value="InterPro"/>
</dbReference>
<reference evidence="6" key="2">
    <citation type="submission" date="2020-09" db="EMBL/GenBank/DDBJ databases">
        <authorList>
            <person name="Sun Q."/>
            <person name="Zhou Y."/>
        </authorList>
    </citation>
    <scope>NUCLEOTIDE SEQUENCE</scope>
    <source>
        <strain evidence="6">CGMCC 1.15958</strain>
    </source>
</reference>
<dbReference type="CDD" id="cd00454">
    <property type="entry name" value="TrHb1_N"/>
    <property type="match status" value="3"/>
</dbReference>
<evidence type="ECO:0000256" key="2">
    <source>
        <dbReference type="ARBA" id="ARBA00022617"/>
    </source>
</evidence>
<proteinExistence type="predicted"/>
<sequence length="394" mass="41865">MKKSVYLLLAGALFFTACKKTEEEPPKSLYVRLGGNAAISGVIDQFIANVASDTRINIFFADAAADPARLKKLRDNLVNQVGQATGGPEKYTGLDMKTAHKGMNIQDADFNALVEDLSKALDKFSVPMTEKNELLGALATMKADIVEPSASLYAQLGGNAAISAVIDQFITNVAGDARINAFFADAAADPARLMKLRNNLINQVGMATGGPEKYTGLDMKAAHKGMGVSEADFNALVEDLVKSLDKFKVLPKPKSQLLGALAAMKGDIVEGSTPLYARLGMNAGITLVIDDFIGKVAADTRINSFFAAAAADPARLNRLKMNLVNQVGAASGGTEKYTGMDMKTAHKGMKITDAHFNALVEDLTKSLVKYNVQSKAKIELLTALGGMRADIVGQ</sequence>